<reference evidence="1" key="1">
    <citation type="submission" date="2014-11" db="EMBL/GenBank/DDBJ databases">
        <authorList>
            <person name="Amaro Gonzalez C."/>
        </authorList>
    </citation>
    <scope>NUCLEOTIDE SEQUENCE</scope>
</reference>
<proteinExistence type="predicted"/>
<dbReference type="EMBL" id="GBXM01024821">
    <property type="protein sequence ID" value="JAH83756.1"/>
    <property type="molecule type" value="Transcribed_RNA"/>
</dbReference>
<sequence length="17" mass="2002">MSTFHLKSFPCFNLLNC</sequence>
<reference evidence="1" key="2">
    <citation type="journal article" date="2015" name="Fish Shellfish Immunol.">
        <title>Early steps in the European eel (Anguilla anguilla)-Vibrio vulnificus interaction in the gills: Role of the RtxA13 toxin.</title>
        <authorList>
            <person name="Callol A."/>
            <person name="Pajuelo D."/>
            <person name="Ebbesson L."/>
            <person name="Teles M."/>
            <person name="MacKenzie S."/>
            <person name="Amaro C."/>
        </authorList>
    </citation>
    <scope>NUCLEOTIDE SEQUENCE</scope>
</reference>
<evidence type="ECO:0000313" key="1">
    <source>
        <dbReference type="EMBL" id="JAH83756.1"/>
    </source>
</evidence>
<name>A0A0E9W0B8_ANGAN</name>
<protein>
    <submittedName>
        <fullName evidence="1">Uncharacterized protein</fullName>
    </submittedName>
</protein>
<organism evidence="1">
    <name type="scientific">Anguilla anguilla</name>
    <name type="common">European freshwater eel</name>
    <name type="synonym">Muraena anguilla</name>
    <dbReference type="NCBI Taxonomy" id="7936"/>
    <lineage>
        <taxon>Eukaryota</taxon>
        <taxon>Metazoa</taxon>
        <taxon>Chordata</taxon>
        <taxon>Craniata</taxon>
        <taxon>Vertebrata</taxon>
        <taxon>Euteleostomi</taxon>
        <taxon>Actinopterygii</taxon>
        <taxon>Neopterygii</taxon>
        <taxon>Teleostei</taxon>
        <taxon>Anguilliformes</taxon>
        <taxon>Anguillidae</taxon>
        <taxon>Anguilla</taxon>
    </lineage>
</organism>
<accession>A0A0E9W0B8</accession>
<dbReference type="AlphaFoldDB" id="A0A0E9W0B8"/>